<dbReference type="Proteomes" id="UP000199236">
    <property type="component" value="Unassembled WGS sequence"/>
</dbReference>
<organism evidence="3 4">
    <name type="scientific">Cohaesibacter marisflavi</name>
    <dbReference type="NCBI Taxonomy" id="655353"/>
    <lineage>
        <taxon>Bacteria</taxon>
        <taxon>Pseudomonadati</taxon>
        <taxon>Pseudomonadota</taxon>
        <taxon>Alphaproteobacteria</taxon>
        <taxon>Hyphomicrobiales</taxon>
        <taxon>Cohaesibacteraceae</taxon>
    </lineage>
</organism>
<dbReference type="RefSeq" id="WP_139229329.1">
    <property type="nucleotide sequence ID" value="NZ_FOVR01000013.1"/>
</dbReference>
<dbReference type="STRING" id="655353.SAMN04488056_11351"/>
<dbReference type="AlphaFoldDB" id="A0A1I5K7M8"/>
<proteinExistence type="predicted"/>
<keyword evidence="4" id="KW-1185">Reference proteome</keyword>
<evidence type="ECO:0000313" key="3">
    <source>
        <dbReference type="EMBL" id="SFO80596.1"/>
    </source>
</evidence>
<evidence type="ECO:0000256" key="2">
    <source>
        <dbReference type="SAM" id="SignalP"/>
    </source>
</evidence>
<evidence type="ECO:0000256" key="1">
    <source>
        <dbReference type="SAM" id="MobiDB-lite"/>
    </source>
</evidence>
<feature type="compositionally biased region" description="Low complexity" evidence="1">
    <location>
        <begin position="85"/>
        <end position="101"/>
    </location>
</feature>
<feature type="region of interest" description="Disordered" evidence="1">
    <location>
        <begin position="68"/>
        <end position="129"/>
    </location>
</feature>
<dbReference type="EMBL" id="FOVR01000013">
    <property type="protein sequence ID" value="SFO80596.1"/>
    <property type="molecule type" value="Genomic_DNA"/>
</dbReference>
<feature type="chain" id="PRO_5011442071" evidence="2">
    <location>
        <begin position="37"/>
        <end position="404"/>
    </location>
</feature>
<reference evidence="3 4" key="1">
    <citation type="submission" date="2016-10" db="EMBL/GenBank/DDBJ databases">
        <authorList>
            <person name="de Groot N.N."/>
        </authorList>
    </citation>
    <scope>NUCLEOTIDE SEQUENCE [LARGE SCALE GENOMIC DNA]</scope>
    <source>
        <strain evidence="3 4">CGMCC 1.9157</strain>
    </source>
</reference>
<evidence type="ECO:0000313" key="4">
    <source>
        <dbReference type="Proteomes" id="UP000199236"/>
    </source>
</evidence>
<accession>A0A1I5K7M8</accession>
<protein>
    <submittedName>
        <fullName evidence="3">Uncharacterized protein</fullName>
    </submittedName>
</protein>
<feature type="compositionally biased region" description="Polar residues" evidence="1">
    <location>
        <begin position="113"/>
        <end position="128"/>
    </location>
</feature>
<name>A0A1I5K7M8_9HYPH</name>
<keyword evidence="2" id="KW-0732">Signal</keyword>
<sequence>MISTKATGQRLLSLFLSLCAALFIATIALPSFEAHAQTAQAPLDLGTVIQKGTPRQAPVYLKLPETVPIPAANPRKNGNQDATPEAADQQETAADQLDDQTGNQVGAGAAETQDGTTPTDAPQSSETAPASIAEALPEADDTLEIEPGGIARLQLTALLSDDGQVLQRGVNWRVFGAEKDEEGQLPMLHNVDGGPLDVDLEPGSYIVYAGYGYANLTKRVILPKAGDYNESFNLHAGAMRLNAVAAGDITLDNAILKFDIYTSEDSDTNSHTLLVKNVKPNHVVKLSQGIYHVVSNYGTANAKVRGDVEITEGKLINVTMIHNAAKVTLRLVSEPGGEALANTIWTVFTPGGDVVKRAIGAFPTLALAAGDYTAIAKQGNEVYNRDFSVTSGLNRDIEVLSTAQ</sequence>
<gene>
    <name evidence="3" type="ORF">SAMN04488056_11351</name>
</gene>
<dbReference type="OrthoDB" id="9800206at2"/>
<feature type="signal peptide" evidence="2">
    <location>
        <begin position="1"/>
        <end position="36"/>
    </location>
</feature>